<protein>
    <submittedName>
        <fullName evidence="2">Uncharacterized protein</fullName>
    </submittedName>
</protein>
<accession>A0ABU6RRF0</accession>
<keyword evidence="3" id="KW-1185">Reference proteome</keyword>
<feature type="region of interest" description="Disordered" evidence="1">
    <location>
        <begin position="134"/>
        <end position="157"/>
    </location>
</feature>
<feature type="compositionally biased region" description="Polar residues" evidence="1">
    <location>
        <begin position="11"/>
        <end position="20"/>
    </location>
</feature>
<organism evidence="2 3">
    <name type="scientific">Stylosanthes scabra</name>
    <dbReference type="NCBI Taxonomy" id="79078"/>
    <lineage>
        <taxon>Eukaryota</taxon>
        <taxon>Viridiplantae</taxon>
        <taxon>Streptophyta</taxon>
        <taxon>Embryophyta</taxon>
        <taxon>Tracheophyta</taxon>
        <taxon>Spermatophyta</taxon>
        <taxon>Magnoliopsida</taxon>
        <taxon>eudicotyledons</taxon>
        <taxon>Gunneridae</taxon>
        <taxon>Pentapetalae</taxon>
        <taxon>rosids</taxon>
        <taxon>fabids</taxon>
        <taxon>Fabales</taxon>
        <taxon>Fabaceae</taxon>
        <taxon>Papilionoideae</taxon>
        <taxon>50 kb inversion clade</taxon>
        <taxon>dalbergioids sensu lato</taxon>
        <taxon>Dalbergieae</taxon>
        <taxon>Pterocarpus clade</taxon>
        <taxon>Stylosanthes</taxon>
    </lineage>
</organism>
<sequence>MERMSGHGVNSIDTNDTNDTLHGDNQGEWIEVKEKNKEKKVLLANAKQPNKPNRVMGHEAANKPKVKIGVFSGTLFLRQPLLKAPELMQTRVMATVCTESRRFIVDTREHVRPLSLENSPTGSDGAIMEEQVSVPQPEILGVASSSKTEPPTARVEA</sequence>
<reference evidence="2 3" key="1">
    <citation type="journal article" date="2023" name="Plants (Basel)">
        <title>Bridging the Gap: Combining Genomics and Transcriptomics Approaches to Understand Stylosanthes scabra, an Orphan Legume from the Brazilian Caatinga.</title>
        <authorList>
            <person name="Ferreira-Neto J.R.C."/>
            <person name="da Silva M.D."/>
            <person name="Binneck E."/>
            <person name="de Melo N.F."/>
            <person name="da Silva R.H."/>
            <person name="de Melo A.L.T.M."/>
            <person name="Pandolfi V."/>
            <person name="Bustamante F.O."/>
            <person name="Brasileiro-Vidal A.C."/>
            <person name="Benko-Iseppon A.M."/>
        </authorList>
    </citation>
    <scope>NUCLEOTIDE SEQUENCE [LARGE SCALE GENOMIC DNA]</scope>
    <source>
        <tissue evidence="2">Leaves</tissue>
    </source>
</reference>
<gene>
    <name evidence="2" type="ORF">PIB30_080931</name>
</gene>
<feature type="region of interest" description="Disordered" evidence="1">
    <location>
        <begin position="1"/>
        <end position="26"/>
    </location>
</feature>
<comment type="caution">
    <text evidence="2">The sequence shown here is derived from an EMBL/GenBank/DDBJ whole genome shotgun (WGS) entry which is preliminary data.</text>
</comment>
<dbReference type="EMBL" id="JASCZI010031401">
    <property type="protein sequence ID" value="MED6126703.1"/>
    <property type="molecule type" value="Genomic_DNA"/>
</dbReference>
<evidence type="ECO:0000313" key="2">
    <source>
        <dbReference type="EMBL" id="MED6126703.1"/>
    </source>
</evidence>
<dbReference type="Proteomes" id="UP001341840">
    <property type="component" value="Unassembled WGS sequence"/>
</dbReference>
<evidence type="ECO:0000256" key="1">
    <source>
        <dbReference type="SAM" id="MobiDB-lite"/>
    </source>
</evidence>
<proteinExistence type="predicted"/>
<evidence type="ECO:0000313" key="3">
    <source>
        <dbReference type="Proteomes" id="UP001341840"/>
    </source>
</evidence>
<name>A0ABU6RRF0_9FABA</name>